<dbReference type="GO" id="GO:0006351">
    <property type="term" value="P:DNA-templated transcription"/>
    <property type="evidence" value="ECO:0007669"/>
    <property type="project" value="InterPro"/>
</dbReference>
<keyword evidence="4" id="KW-0804">Transcription</keyword>
<dbReference type="Gene3D" id="1.10.10.60">
    <property type="entry name" value="Homeodomain-like"/>
    <property type="match status" value="1"/>
</dbReference>
<keyword evidence="1" id="KW-0240">DNA-directed RNA polymerase</keyword>
<dbReference type="GO" id="GO:0000428">
    <property type="term" value="C:DNA-directed RNA polymerase complex"/>
    <property type="evidence" value="ECO:0007669"/>
    <property type="project" value="UniProtKB-KW"/>
</dbReference>
<evidence type="ECO:0000256" key="1">
    <source>
        <dbReference type="ARBA" id="ARBA00022478"/>
    </source>
</evidence>
<dbReference type="PANTHER" id="PTHR23431:SF3">
    <property type="entry name" value="DNA-DIRECTED RNA POLYMERASES I, II, AND III SUBUNIT RPABC5"/>
    <property type="match status" value="1"/>
</dbReference>
<dbReference type="Pfam" id="PF01194">
    <property type="entry name" value="RNA_pol_N"/>
    <property type="match status" value="1"/>
</dbReference>
<dbReference type="GO" id="GO:0003899">
    <property type="term" value="F:DNA-directed RNA polymerase activity"/>
    <property type="evidence" value="ECO:0007669"/>
    <property type="project" value="InterPro"/>
</dbReference>
<evidence type="ECO:0000256" key="3">
    <source>
        <dbReference type="ARBA" id="ARBA00022833"/>
    </source>
</evidence>
<name>A0A6C0KL75_9ZZZZ</name>
<dbReference type="GO" id="GO:0003677">
    <property type="term" value="F:DNA binding"/>
    <property type="evidence" value="ECO:0007669"/>
    <property type="project" value="InterPro"/>
</dbReference>
<evidence type="ECO:0008006" key="6">
    <source>
        <dbReference type="Google" id="ProtNLM"/>
    </source>
</evidence>
<dbReference type="GO" id="GO:0008270">
    <property type="term" value="F:zinc ion binding"/>
    <property type="evidence" value="ECO:0007669"/>
    <property type="project" value="TreeGrafter"/>
</dbReference>
<dbReference type="AlphaFoldDB" id="A0A6C0KL75"/>
<dbReference type="InterPro" id="IPR000268">
    <property type="entry name" value="RPABC5/Rpb10"/>
</dbReference>
<reference evidence="5" key="1">
    <citation type="journal article" date="2020" name="Nature">
        <title>Giant virus diversity and host interactions through global metagenomics.</title>
        <authorList>
            <person name="Schulz F."/>
            <person name="Roux S."/>
            <person name="Paez-Espino D."/>
            <person name="Jungbluth S."/>
            <person name="Walsh D.A."/>
            <person name="Denef V.J."/>
            <person name="McMahon K.D."/>
            <person name="Konstantinidis K.T."/>
            <person name="Eloe-Fadrosh E.A."/>
            <person name="Kyrpides N.C."/>
            <person name="Woyke T."/>
        </authorList>
    </citation>
    <scope>NUCLEOTIDE SEQUENCE</scope>
    <source>
        <strain evidence="5">GVMAG-S-3300013006-158</strain>
    </source>
</reference>
<dbReference type="PANTHER" id="PTHR23431">
    <property type="entry name" value="DNA-DIRECTED RNA POLYMERASES I, II, AND III SUBUNIT RPABC5 FAMILY MEMBER"/>
    <property type="match status" value="1"/>
</dbReference>
<dbReference type="SUPFAM" id="SSF46924">
    <property type="entry name" value="RNA polymerase subunit RPB10"/>
    <property type="match status" value="1"/>
</dbReference>
<keyword evidence="3" id="KW-0862">Zinc</keyword>
<evidence type="ECO:0000256" key="4">
    <source>
        <dbReference type="ARBA" id="ARBA00023163"/>
    </source>
</evidence>
<accession>A0A6C0KL75</accession>
<sequence>MTEWLKAFHRFRRAKMIIPIRCMNCGNILADKWLFYQQETARLRGNSKSSHVYMDGKSVPDTVESKVLDHLKLKRYCCRKHMLTHVDLIDKI</sequence>
<protein>
    <recommendedName>
        <fullName evidence="6">DNA-directed RNA polymerase</fullName>
    </recommendedName>
</protein>
<dbReference type="InterPro" id="IPR023580">
    <property type="entry name" value="RNA_pol_su_RPB10"/>
</dbReference>
<organism evidence="5">
    <name type="scientific">viral metagenome</name>
    <dbReference type="NCBI Taxonomy" id="1070528"/>
    <lineage>
        <taxon>unclassified sequences</taxon>
        <taxon>metagenomes</taxon>
        <taxon>organismal metagenomes</taxon>
    </lineage>
</organism>
<dbReference type="EMBL" id="MN740937">
    <property type="protein sequence ID" value="QHU18782.1"/>
    <property type="molecule type" value="Genomic_DNA"/>
</dbReference>
<evidence type="ECO:0000256" key="2">
    <source>
        <dbReference type="ARBA" id="ARBA00022723"/>
    </source>
</evidence>
<evidence type="ECO:0000313" key="5">
    <source>
        <dbReference type="EMBL" id="QHU18782.1"/>
    </source>
</evidence>
<keyword evidence="2" id="KW-0479">Metal-binding</keyword>
<proteinExistence type="predicted"/>